<dbReference type="EMBL" id="DF975081">
    <property type="protein sequence ID" value="GAU51340.1"/>
    <property type="molecule type" value="Genomic_DNA"/>
</dbReference>
<evidence type="ECO:0000313" key="2">
    <source>
        <dbReference type="EMBL" id="GAU51340.1"/>
    </source>
</evidence>
<proteinExistence type="predicted"/>
<sequence>MEDQDDEDFFDKLVEDDVGLHKSGYDDEGNDSDEIKAFSNLGVGGDDASAFVNSSVGEVKEKEDGGNVHESGNSFGFNELTDRGDHGMESGNSSGSSAGKNAGIPSSDVKEKDWNAFNADSSGGVGFGSYYYY</sequence>
<dbReference type="Proteomes" id="UP000242715">
    <property type="component" value="Unassembled WGS sequence"/>
</dbReference>
<feature type="compositionally biased region" description="Low complexity" evidence="1">
    <location>
        <begin position="90"/>
        <end position="103"/>
    </location>
</feature>
<name>A0A2Z6PIR4_TRISU</name>
<dbReference type="AlphaFoldDB" id="A0A2Z6PIR4"/>
<keyword evidence="3" id="KW-1185">Reference proteome</keyword>
<feature type="region of interest" description="Disordered" evidence="1">
    <location>
        <begin position="58"/>
        <end position="133"/>
    </location>
</feature>
<feature type="compositionally biased region" description="Basic and acidic residues" evidence="1">
    <location>
        <begin position="58"/>
        <end position="67"/>
    </location>
</feature>
<accession>A0A2Z6PIR4</accession>
<reference evidence="3" key="1">
    <citation type="journal article" date="2017" name="Front. Plant Sci.">
        <title>Climate Clever Clovers: New Paradigm to Reduce the Environmental Footprint of Ruminants by Breeding Low Methanogenic Forages Utilizing Haplotype Variation.</title>
        <authorList>
            <person name="Kaur P."/>
            <person name="Appels R."/>
            <person name="Bayer P.E."/>
            <person name="Keeble-Gagnere G."/>
            <person name="Wang J."/>
            <person name="Hirakawa H."/>
            <person name="Shirasawa K."/>
            <person name="Vercoe P."/>
            <person name="Stefanova K."/>
            <person name="Durmic Z."/>
            <person name="Nichols P."/>
            <person name="Revell C."/>
            <person name="Isobe S.N."/>
            <person name="Edwards D."/>
            <person name="Erskine W."/>
        </authorList>
    </citation>
    <scope>NUCLEOTIDE SEQUENCE [LARGE SCALE GENOMIC DNA]</scope>
    <source>
        <strain evidence="3">cv. Daliak</strain>
    </source>
</reference>
<gene>
    <name evidence="2" type="ORF">TSUD_412870</name>
</gene>
<organism evidence="2 3">
    <name type="scientific">Trifolium subterraneum</name>
    <name type="common">Subterranean clover</name>
    <dbReference type="NCBI Taxonomy" id="3900"/>
    <lineage>
        <taxon>Eukaryota</taxon>
        <taxon>Viridiplantae</taxon>
        <taxon>Streptophyta</taxon>
        <taxon>Embryophyta</taxon>
        <taxon>Tracheophyta</taxon>
        <taxon>Spermatophyta</taxon>
        <taxon>Magnoliopsida</taxon>
        <taxon>eudicotyledons</taxon>
        <taxon>Gunneridae</taxon>
        <taxon>Pentapetalae</taxon>
        <taxon>rosids</taxon>
        <taxon>fabids</taxon>
        <taxon>Fabales</taxon>
        <taxon>Fabaceae</taxon>
        <taxon>Papilionoideae</taxon>
        <taxon>50 kb inversion clade</taxon>
        <taxon>NPAAA clade</taxon>
        <taxon>Hologalegina</taxon>
        <taxon>IRL clade</taxon>
        <taxon>Trifolieae</taxon>
        <taxon>Trifolium</taxon>
    </lineage>
</organism>
<evidence type="ECO:0000256" key="1">
    <source>
        <dbReference type="SAM" id="MobiDB-lite"/>
    </source>
</evidence>
<protein>
    <submittedName>
        <fullName evidence="2">Uncharacterized protein</fullName>
    </submittedName>
</protein>
<evidence type="ECO:0000313" key="3">
    <source>
        <dbReference type="Proteomes" id="UP000242715"/>
    </source>
</evidence>
<dbReference type="OrthoDB" id="1454796at2759"/>